<dbReference type="AlphaFoldDB" id="A0A318RFM0"/>
<name>A0A318RFM0_WILLI</name>
<dbReference type="OrthoDB" id="9790745at2"/>
<gene>
    <name evidence="1" type="ORF">DFR67_12017</name>
</gene>
<dbReference type="Pfam" id="PF22752">
    <property type="entry name" value="DUF488-N3i"/>
    <property type="match status" value="1"/>
</dbReference>
<evidence type="ECO:0000313" key="1">
    <source>
        <dbReference type="EMBL" id="PYE12738.1"/>
    </source>
</evidence>
<organism evidence="1 2">
    <name type="scientific">Williamsia limnetica</name>
    <dbReference type="NCBI Taxonomy" id="882452"/>
    <lineage>
        <taxon>Bacteria</taxon>
        <taxon>Bacillati</taxon>
        <taxon>Actinomycetota</taxon>
        <taxon>Actinomycetes</taxon>
        <taxon>Mycobacteriales</taxon>
        <taxon>Nocardiaceae</taxon>
        <taxon>Williamsia</taxon>
    </lineage>
</organism>
<accession>A0A318RFM0</accession>
<dbReference type="PANTHER" id="PTHR36849:SF1">
    <property type="entry name" value="CYTOPLASMIC PROTEIN"/>
    <property type="match status" value="1"/>
</dbReference>
<dbReference type="Proteomes" id="UP000247591">
    <property type="component" value="Unassembled WGS sequence"/>
</dbReference>
<dbReference type="RefSeq" id="WP_110472272.1">
    <property type="nucleotide sequence ID" value="NZ_QJSP01000020.1"/>
</dbReference>
<dbReference type="PANTHER" id="PTHR36849">
    <property type="entry name" value="CYTOPLASMIC PROTEIN-RELATED"/>
    <property type="match status" value="1"/>
</dbReference>
<evidence type="ECO:0000313" key="2">
    <source>
        <dbReference type="Proteomes" id="UP000247591"/>
    </source>
</evidence>
<reference evidence="1 2" key="1">
    <citation type="submission" date="2018-06" db="EMBL/GenBank/DDBJ databases">
        <title>Genomic Encyclopedia of Type Strains, Phase IV (KMG-IV): sequencing the most valuable type-strain genomes for metagenomic binning, comparative biology and taxonomic classification.</title>
        <authorList>
            <person name="Goeker M."/>
        </authorList>
    </citation>
    <scope>NUCLEOTIDE SEQUENCE [LARGE SCALE GENOMIC DNA]</scope>
    <source>
        <strain evidence="1 2">DSM 45521</strain>
    </source>
</reference>
<dbReference type="EMBL" id="QJSP01000020">
    <property type="protein sequence ID" value="PYE12738.1"/>
    <property type="molecule type" value="Genomic_DNA"/>
</dbReference>
<comment type="caution">
    <text evidence="1">The sequence shown here is derived from an EMBL/GenBank/DDBJ whole genome shotgun (WGS) entry which is preliminary data.</text>
</comment>
<proteinExistence type="predicted"/>
<protein>
    <submittedName>
        <fullName evidence="1">Uncharacterized protein YeaO (DUF488 family)</fullName>
    </submittedName>
</protein>
<sequence length="118" mass="13504">MGPIELERTYDKRSIKKTSPTFLIDRLWPRGIAKSDLDVDAWVKAVAPSPELRSWFGHRADRFVEFRQQYLAELDANPTPAEPIIQAATVSSIVLLYSAKDDVHNHAVVFRDWLLGDR</sequence>
<dbReference type="InterPro" id="IPR052552">
    <property type="entry name" value="YeaO-like"/>
</dbReference>
<keyword evidence="2" id="KW-1185">Reference proteome</keyword>